<dbReference type="NCBIfam" id="TIGR00745">
    <property type="entry name" value="apbA_panE"/>
    <property type="match status" value="1"/>
</dbReference>
<dbReference type="Pfam" id="PF02558">
    <property type="entry name" value="ApbA"/>
    <property type="match status" value="1"/>
</dbReference>
<dbReference type="Gene3D" id="1.10.1040.10">
    <property type="entry name" value="N-(1-d-carboxylethyl)-l-norvaline Dehydrogenase, domain 2"/>
    <property type="match status" value="1"/>
</dbReference>
<evidence type="ECO:0000256" key="2">
    <source>
        <dbReference type="ARBA" id="ARBA00013014"/>
    </source>
</evidence>
<dbReference type="Pfam" id="PF08546">
    <property type="entry name" value="ApbA_C"/>
    <property type="match status" value="1"/>
</dbReference>
<evidence type="ECO:0000259" key="7">
    <source>
        <dbReference type="Pfam" id="PF02558"/>
    </source>
</evidence>
<dbReference type="PANTHER" id="PTHR43765">
    <property type="entry name" value="2-DEHYDROPANTOATE 2-REDUCTASE-RELATED"/>
    <property type="match status" value="1"/>
</dbReference>
<evidence type="ECO:0000256" key="5">
    <source>
        <dbReference type="ARBA" id="ARBA00032024"/>
    </source>
</evidence>
<dbReference type="InterPro" id="IPR013328">
    <property type="entry name" value="6PGD_dom2"/>
</dbReference>
<keyword evidence="4 6" id="KW-0560">Oxidoreductase</keyword>
<dbReference type="OrthoDB" id="10250117at2759"/>
<comment type="catalytic activity">
    <reaction evidence="6">
        <text>(R)-pantoate + NADP(+) = 2-dehydropantoate + NADPH + H(+)</text>
        <dbReference type="Rhea" id="RHEA:16233"/>
        <dbReference type="ChEBI" id="CHEBI:11561"/>
        <dbReference type="ChEBI" id="CHEBI:15378"/>
        <dbReference type="ChEBI" id="CHEBI:15980"/>
        <dbReference type="ChEBI" id="CHEBI:57783"/>
        <dbReference type="ChEBI" id="CHEBI:58349"/>
        <dbReference type="EC" id="1.1.1.169"/>
    </reaction>
</comment>
<evidence type="ECO:0000313" key="9">
    <source>
        <dbReference type="EMBL" id="CAG8416149.1"/>
    </source>
</evidence>
<dbReference type="InterPro" id="IPR013332">
    <property type="entry name" value="KPR_N"/>
</dbReference>
<feature type="domain" description="Ketopantoate reductase C-terminal" evidence="8">
    <location>
        <begin position="203"/>
        <end position="335"/>
    </location>
</feature>
<dbReference type="EC" id="1.1.1.169" evidence="2 6"/>
<comment type="similarity">
    <text evidence="1 6">Belongs to the ketopantoate reductase family.</text>
</comment>
<evidence type="ECO:0000259" key="8">
    <source>
        <dbReference type="Pfam" id="PF08546"/>
    </source>
</evidence>
<dbReference type="GO" id="GO:0005739">
    <property type="term" value="C:mitochondrion"/>
    <property type="evidence" value="ECO:0007669"/>
    <property type="project" value="TreeGrafter"/>
</dbReference>
<dbReference type="Gene3D" id="3.40.50.720">
    <property type="entry name" value="NAD(P)-binding Rossmann-like Domain"/>
    <property type="match status" value="1"/>
</dbReference>
<feature type="domain" description="Ketopantoate reductase N-terminal" evidence="7">
    <location>
        <begin position="7"/>
        <end position="169"/>
    </location>
</feature>
<organism evidence="9 10">
    <name type="scientific">Penicillium salamii</name>
    <dbReference type="NCBI Taxonomy" id="1612424"/>
    <lineage>
        <taxon>Eukaryota</taxon>
        <taxon>Fungi</taxon>
        <taxon>Dikarya</taxon>
        <taxon>Ascomycota</taxon>
        <taxon>Pezizomycotina</taxon>
        <taxon>Eurotiomycetes</taxon>
        <taxon>Eurotiomycetidae</taxon>
        <taxon>Eurotiales</taxon>
        <taxon>Aspergillaceae</taxon>
        <taxon>Penicillium</taxon>
    </lineage>
</organism>
<sequence length="344" mass="37620">MSESSRIFILGLGSIGCFIAHSLQSLPNPPPVTLLVHRESLLQEYASNDYKISLQVGEDGISQRQGPFDCELIDDSSSGIPIDHLIVCVKAPATASALDPIKHRIGKHSTVCFFQNGMGQIERLNQRVFQTPSERPRYLFGIVRHGVYLKSATEAVLSGLNGCAEIGKIPSPDLALTPGDSEFLLNNLLQAPTLRCTKQEWTDLLQVQLLKLAANCVLNPLTAILNVRNGAIKKNREVEPLYRNLLKEISTVFANLPELQALSHDPTRFSADALETSMLDTVDKTAGNSSSMREDILKGRGTEIEYMNGWIVDRGEELGIQCPTNACLTQLILAKSSVRASGVI</sequence>
<name>A0A9W4NTX3_9EURO</name>
<proteinExistence type="inferred from homology"/>
<gene>
    <name evidence="9" type="ORF">PSALAMII_LOCUS9717</name>
</gene>
<dbReference type="InterPro" id="IPR013752">
    <property type="entry name" value="KPA_reductase"/>
</dbReference>
<reference evidence="9" key="1">
    <citation type="submission" date="2021-07" db="EMBL/GenBank/DDBJ databases">
        <authorList>
            <person name="Branca A.L. A."/>
        </authorList>
    </citation>
    <scope>NUCLEOTIDE SEQUENCE</scope>
</reference>
<dbReference type="PROSITE" id="PS51257">
    <property type="entry name" value="PROKAR_LIPOPROTEIN"/>
    <property type="match status" value="1"/>
</dbReference>
<comment type="function">
    <text evidence="6">Catalyzes the NADPH-dependent reduction of ketopantoate into pantoic acid.</text>
</comment>
<dbReference type="InterPro" id="IPR050838">
    <property type="entry name" value="Ketopantoate_reductase"/>
</dbReference>
<evidence type="ECO:0000313" key="10">
    <source>
        <dbReference type="Proteomes" id="UP001152646"/>
    </source>
</evidence>
<keyword evidence="3 6" id="KW-0521">NADP</keyword>
<dbReference type="Proteomes" id="UP001152646">
    <property type="component" value="Unassembled WGS sequence"/>
</dbReference>
<dbReference type="EMBL" id="CAJVPA010000228">
    <property type="protein sequence ID" value="CAG8416149.1"/>
    <property type="molecule type" value="Genomic_DNA"/>
</dbReference>
<evidence type="ECO:0000256" key="3">
    <source>
        <dbReference type="ARBA" id="ARBA00022857"/>
    </source>
</evidence>
<protein>
    <recommendedName>
        <fullName evidence="2 6">2-dehydropantoate 2-reductase</fullName>
        <ecNumber evidence="2 6">1.1.1.169</ecNumber>
    </recommendedName>
    <alternativeName>
        <fullName evidence="5 6">Ketopantoate reductase</fullName>
    </alternativeName>
</protein>
<dbReference type="PANTHER" id="PTHR43765:SF2">
    <property type="entry name" value="2-DEHYDROPANTOATE 2-REDUCTASE"/>
    <property type="match status" value="1"/>
</dbReference>
<evidence type="ECO:0000256" key="6">
    <source>
        <dbReference type="RuleBase" id="RU362068"/>
    </source>
</evidence>
<comment type="caution">
    <text evidence="9">The sequence shown here is derived from an EMBL/GenBank/DDBJ whole genome shotgun (WGS) entry which is preliminary data.</text>
</comment>
<dbReference type="GO" id="GO:0050661">
    <property type="term" value="F:NADP binding"/>
    <property type="evidence" value="ECO:0007669"/>
    <property type="project" value="TreeGrafter"/>
</dbReference>
<dbReference type="InterPro" id="IPR036291">
    <property type="entry name" value="NAD(P)-bd_dom_sf"/>
</dbReference>
<evidence type="ECO:0000256" key="1">
    <source>
        <dbReference type="ARBA" id="ARBA00007870"/>
    </source>
</evidence>
<dbReference type="GO" id="GO:0015940">
    <property type="term" value="P:pantothenate biosynthetic process"/>
    <property type="evidence" value="ECO:0007669"/>
    <property type="project" value="InterPro"/>
</dbReference>
<dbReference type="GO" id="GO:0008677">
    <property type="term" value="F:2-dehydropantoate 2-reductase activity"/>
    <property type="evidence" value="ECO:0007669"/>
    <property type="project" value="UniProtKB-EC"/>
</dbReference>
<evidence type="ECO:0000256" key="4">
    <source>
        <dbReference type="ARBA" id="ARBA00023002"/>
    </source>
</evidence>
<accession>A0A9W4NTX3</accession>
<dbReference type="SUPFAM" id="SSF51735">
    <property type="entry name" value="NAD(P)-binding Rossmann-fold domains"/>
    <property type="match status" value="1"/>
</dbReference>
<dbReference type="AlphaFoldDB" id="A0A9W4NTX3"/>
<dbReference type="InterPro" id="IPR008927">
    <property type="entry name" value="6-PGluconate_DH-like_C_sf"/>
</dbReference>
<dbReference type="InterPro" id="IPR003710">
    <property type="entry name" value="ApbA"/>
</dbReference>
<dbReference type="SUPFAM" id="SSF48179">
    <property type="entry name" value="6-phosphogluconate dehydrogenase C-terminal domain-like"/>
    <property type="match status" value="1"/>
</dbReference>